<comment type="caution">
    <text evidence="16">The sequence shown here is derived from an EMBL/GenBank/DDBJ whole genome shotgun (WGS) entry which is preliminary data.</text>
</comment>
<evidence type="ECO:0000256" key="12">
    <source>
        <dbReference type="ARBA" id="ARBA00023136"/>
    </source>
</evidence>
<keyword evidence="6 13" id="KW-0479">Metal-binding</keyword>
<dbReference type="InterPro" id="IPR050476">
    <property type="entry name" value="Insect_CytP450_Detox"/>
</dbReference>
<dbReference type="GO" id="GO:0004497">
    <property type="term" value="F:monooxygenase activity"/>
    <property type="evidence" value="ECO:0007669"/>
    <property type="project" value="UniProtKB-KW"/>
</dbReference>
<comment type="similarity">
    <text evidence="4 14">Belongs to the cytochrome P450 family.</text>
</comment>
<evidence type="ECO:0008006" key="18">
    <source>
        <dbReference type="Google" id="ProtNLM"/>
    </source>
</evidence>
<evidence type="ECO:0000256" key="7">
    <source>
        <dbReference type="ARBA" id="ARBA00022824"/>
    </source>
</evidence>
<dbReference type="SUPFAM" id="SSF48264">
    <property type="entry name" value="Cytochrome P450"/>
    <property type="match status" value="1"/>
</dbReference>
<gene>
    <name evidence="16" type="ORF">RN001_012887</name>
</gene>
<evidence type="ECO:0000256" key="9">
    <source>
        <dbReference type="ARBA" id="ARBA00023002"/>
    </source>
</evidence>
<dbReference type="PANTHER" id="PTHR24292:SF45">
    <property type="entry name" value="CYTOCHROME P450 6G1-RELATED"/>
    <property type="match status" value="1"/>
</dbReference>
<dbReference type="GO" id="GO:0020037">
    <property type="term" value="F:heme binding"/>
    <property type="evidence" value="ECO:0007669"/>
    <property type="project" value="InterPro"/>
</dbReference>
<evidence type="ECO:0000313" key="17">
    <source>
        <dbReference type="Proteomes" id="UP001353858"/>
    </source>
</evidence>
<keyword evidence="10 13" id="KW-0408">Iron</keyword>
<evidence type="ECO:0000256" key="11">
    <source>
        <dbReference type="ARBA" id="ARBA00023033"/>
    </source>
</evidence>
<evidence type="ECO:0000256" key="13">
    <source>
        <dbReference type="PIRSR" id="PIRSR602401-1"/>
    </source>
</evidence>
<comment type="cofactor">
    <cofactor evidence="1 13">
        <name>heme</name>
        <dbReference type="ChEBI" id="CHEBI:30413"/>
    </cofactor>
</comment>
<keyword evidence="17" id="KW-1185">Reference proteome</keyword>
<keyword evidence="15" id="KW-1133">Transmembrane helix</keyword>
<dbReference type="PANTHER" id="PTHR24292">
    <property type="entry name" value="CYTOCHROME P450"/>
    <property type="match status" value="1"/>
</dbReference>
<dbReference type="GO" id="GO:0005789">
    <property type="term" value="C:endoplasmic reticulum membrane"/>
    <property type="evidence" value="ECO:0007669"/>
    <property type="project" value="UniProtKB-SubCell"/>
</dbReference>
<keyword evidence="7" id="KW-0256">Endoplasmic reticulum</keyword>
<feature type="binding site" description="axial binding residue" evidence="13">
    <location>
        <position position="435"/>
    </location>
    <ligand>
        <name>heme</name>
        <dbReference type="ChEBI" id="CHEBI:30413"/>
    </ligand>
    <ligandPart>
        <name>Fe</name>
        <dbReference type="ChEBI" id="CHEBI:18248"/>
    </ligandPart>
</feature>
<keyword evidence="8" id="KW-0492">Microsome</keyword>
<evidence type="ECO:0000256" key="10">
    <source>
        <dbReference type="ARBA" id="ARBA00023004"/>
    </source>
</evidence>
<dbReference type="CDD" id="cd11056">
    <property type="entry name" value="CYP6-like"/>
    <property type="match status" value="1"/>
</dbReference>
<dbReference type="PROSITE" id="PS00086">
    <property type="entry name" value="CYTOCHROME_P450"/>
    <property type="match status" value="1"/>
</dbReference>
<sequence>MFFTVIFFILSTLIFLCYWYLTKNFNYWGNRQVSYIKPIPIFGNIFSVIRKKQSLGGFLKSLHESSNQPYYGFFLLNEPVLLLRDIKLIKNVLSSNFQHFTDRTAADNEFDRYGRHLMLLIGGNKWKSSRTSVTSLFSTGKNKSMIPLMSEVSDRLIKYLNETAVNKKSVDCRNFCVNYAIDIVSDCFFGLNAHSLDTQDSIYSYMTNKFMEVKFARSIQIVSYFIAPFLVKAFRMKFLDPTAATFMRDVLFLTIAEREKTKVVRGDLIDILLKAYKQRPNDILEQDKLAAMFMQFLIAGNHTSGNTLAFAVFELSRHQDIQTRLRHEIKDLLKKHGSITFDALQEMTYLDMVVKETLRKYPILPFLDRRCVKSFKVPDYDLVIEKGRGVYISLLGLHYDPQYFPNPEKFDPERFAENIDISSVFLPFGGGLRKCIAARFAVLSMKAVLVKLLLNFHIDKSEDATDFVSFAHDWLFLVSEKELYVKFKPLTKHVED</sequence>
<organism evidence="16 17">
    <name type="scientific">Aquatica leii</name>
    <dbReference type="NCBI Taxonomy" id="1421715"/>
    <lineage>
        <taxon>Eukaryota</taxon>
        <taxon>Metazoa</taxon>
        <taxon>Ecdysozoa</taxon>
        <taxon>Arthropoda</taxon>
        <taxon>Hexapoda</taxon>
        <taxon>Insecta</taxon>
        <taxon>Pterygota</taxon>
        <taxon>Neoptera</taxon>
        <taxon>Endopterygota</taxon>
        <taxon>Coleoptera</taxon>
        <taxon>Polyphaga</taxon>
        <taxon>Elateriformia</taxon>
        <taxon>Elateroidea</taxon>
        <taxon>Lampyridae</taxon>
        <taxon>Luciolinae</taxon>
        <taxon>Aquatica</taxon>
    </lineage>
</organism>
<keyword evidence="5 13" id="KW-0349">Heme</keyword>
<proteinExistence type="inferred from homology"/>
<evidence type="ECO:0000256" key="15">
    <source>
        <dbReference type="SAM" id="Phobius"/>
    </source>
</evidence>
<protein>
    <recommendedName>
        <fullName evidence="18">Cytochrome P450</fullName>
    </recommendedName>
</protein>
<evidence type="ECO:0000256" key="2">
    <source>
        <dbReference type="ARBA" id="ARBA00004174"/>
    </source>
</evidence>
<dbReference type="FunFam" id="1.10.630.10:FF:000042">
    <property type="entry name" value="Cytochrome P450"/>
    <property type="match status" value="1"/>
</dbReference>
<keyword evidence="11 14" id="KW-0503">Monooxygenase</keyword>
<name>A0AAN7SPP4_9COLE</name>
<keyword evidence="9 14" id="KW-0560">Oxidoreductase</keyword>
<dbReference type="InterPro" id="IPR017972">
    <property type="entry name" value="Cyt_P450_CS"/>
</dbReference>
<reference evidence="17" key="1">
    <citation type="submission" date="2023-01" db="EMBL/GenBank/DDBJ databases">
        <title>Key to firefly adult light organ development and bioluminescence: homeobox transcription factors regulate luciferase expression and transportation to peroxisome.</title>
        <authorList>
            <person name="Fu X."/>
        </authorList>
    </citation>
    <scope>NUCLEOTIDE SEQUENCE [LARGE SCALE GENOMIC DNA]</scope>
</reference>
<dbReference type="Pfam" id="PF00067">
    <property type="entry name" value="p450"/>
    <property type="match status" value="1"/>
</dbReference>
<dbReference type="InterPro" id="IPR002401">
    <property type="entry name" value="Cyt_P450_E_grp-I"/>
</dbReference>
<comment type="subcellular location">
    <subcellularLocation>
        <location evidence="3">Endoplasmic reticulum membrane</location>
        <topology evidence="3">Peripheral membrane protein</topology>
    </subcellularLocation>
    <subcellularLocation>
        <location evidence="2">Microsome membrane</location>
        <topology evidence="2">Peripheral membrane protein</topology>
    </subcellularLocation>
</comment>
<dbReference type="InterPro" id="IPR036396">
    <property type="entry name" value="Cyt_P450_sf"/>
</dbReference>
<accession>A0AAN7SPP4</accession>
<dbReference type="Proteomes" id="UP001353858">
    <property type="component" value="Unassembled WGS sequence"/>
</dbReference>
<evidence type="ECO:0000256" key="6">
    <source>
        <dbReference type="ARBA" id="ARBA00022723"/>
    </source>
</evidence>
<evidence type="ECO:0000256" key="5">
    <source>
        <dbReference type="ARBA" id="ARBA00022617"/>
    </source>
</evidence>
<evidence type="ECO:0000256" key="4">
    <source>
        <dbReference type="ARBA" id="ARBA00010617"/>
    </source>
</evidence>
<dbReference type="InterPro" id="IPR001128">
    <property type="entry name" value="Cyt_P450"/>
</dbReference>
<dbReference type="AlphaFoldDB" id="A0AAN7SPP4"/>
<dbReference type="PRINTS" id="PR00463">
    <property type="entry name" value="EP450I"/>
</dbReference>
<evidence type="ECO:0000313" key="16">
    <source>
        <dbReference type="EMBL" id="KAK4876465.1"/>
    </source>
</evidence>
<evidence type="ECO:0000256" key="8">
    <source>
        <dbReference type="ARBA" id="ARBA00022848"/>
    </source>
</evidence>
<dbReference type="Gene3D" id="1.10.630.10">
    <property type="entry name" value="Cytochrome P450"/>
    <property type="match status" value="1"/>
</dbReference>
<evidence type="ECO:0000256" key="1">
    <source>
        <dbReference type="ARBA" id="ARBA00001971"/>
    </source>
</evidence>
<keyword evidence="15" id="KW-0812">Transmembrane</keyword>
<keyword evidence="12 15" id="KW-0472">Membrane</keyword>
<dbReference type="GO" id="GO:0005506">
    <property type="term" value="F:iron ion binding"/>
    <property type="evidence" value="ECO:0007669"/>
    <property type="project" value="InterPro"/>
</dbReference>
<evidence type="ECO:0000256" key="3">
    <source>
        <dbReference type="ARBA" id="ARBA00004406"/>
    </source>
</evidence>
<dbReference type="PRINTS" id="PR00385">
    <property type="entry name" value="P450"/>
</dbReference>
<feature type="transmembrane region" description="Helical" evidence="15">
    <location>
        <begin position="6"/>
        <end position="22"/>
    </location>
</feature>
<evidence type="ECO:0000256" key="14">
    <source>
        <dbReference type="RuleBase" id="RU000461"/>
    </source>
</evidence>
<dbReference type="GO" id="GO:0016705">
    <property type="term" value="F:oxidoreductase activity, acting on paired donors, with incorporation or reduction of molecular oxygen"/>
    <property type="evidence" value="ECO:0007669"/>
    <property type="project" value="InterPro"/>
</dbReference>
<dbReference type="EMBL" id="JARPUR010000005">
    <property type="protein sequence ID" value="KAK4876465.1"/>
    <property type="molecule type" value="Genomic_DNA"/>
</dbReference>